<dbReference type="RefSeq" id="WP_076083048.1">
    <property type="nucleotide sequence ID" value="NZ_CP019070.1"/>
</dbReference>
<evidence type="ECO:0000259" key="3">
    <source>
        <dbReference type="PROSITE" id="PS50977"/>
    </source>
</evidence>
<organism evidence="4 5">
    <name type="scientific">Poseidonibacter parvus</name>
    <dbReference type="NCBI Taxonomy" id="1850254"/>
    <lineage>
        <taxon>Bacteria</taxon>
        <taxon>Pseudomonadati</taxon>
        <taxon>Campylobacterota</taxon>
        <taxon>Epsilonproteobacteria</taxon>
        <taxon>Campylobacterales</taxon>
        <taxon>Arcobacteraceae</taxon>
        <taxon>Poseidonibacter</taxon>
    </lineage>
</organism>
<evidence type="ECO:0000256" key="1">
    <source>
        <dbReference type="ARBA" id="ARBA00023125"/>
    </source>
</evidence>
<name>A0A1P8KIT6_9BACT</name>
<dbReference type="PANTHER" id="PTHR43479">
    <property type="entry name" value="ACREF/ENVCD OPERON REPRESSOR-RELATED"/>
    <property type="match status" value="1"/>
</dbReference>
<dbReference type="InterPro" id="IPR001647">
    <property type="entry name" value="HTH_TetR"/>
</dbReference>
<dbReference type="EMBL" id="CP019070">
    <property type="protein sequence ID" value="APW64463.1"/>
    <property type="molecule type" value="Genomic_DNA"/>
</dbReference>
<dbReference type="GO" id="GO:0003677">
    <property type="term" value="F:DNA binding"/>
    <property type="evidence" value="ECO:0007669"/>
    <property type="project" value="UniProtKB-UniRule"/>
</dbReference>
<dbReference type="STRING" id="1850254.LPB137_00740"/>
<evidence type="ECO:0000313" key="4">
    <source>
        <dbReference type="EMBL" id="APW64463.1"/>
    </source>
</evidence>
<dbReference type="OrthoDB" id="9790413at2"/>
<gene>
    <name evidence="4" type="ORF">LPB137_00740</name>
</gene>
<feature type="domain" description="HTH tetR-type" evidence="3">
    <location>
        <begin position="1"/>
        <end position="61"/>
    </location>
</feature>
<proteinExistence type="predicted"/>
<dbReference type="Gene3D" id="1.10.357.10">
    <property type="entry name" value="Tetracycline Repressor, domain 2"/>
    <property type="match status" value="1"/>
</dbReference>
<dbReference type="AlphaFoldDB" id="A0A1P8KIT6"/>
<dbReference type="Pfam" id="PF00440">
    <property type="entry name" value="TetR_N"/>
    <property type="match status" value="1"/>
</dbReference>
<keyword evidence="1 2" id="KW-0238">DNA-binding</keyword>
<dbReference type="PANTHER" id="PTHR43479:SF11">
    <property type="entry name" value="ACREF_ENVCD OPERON REPRESSOR-RELATED"/>
    <property type="match status" value="1"/>
</dbReference>
<dbReference type="PROSITE" id="PS50977">
    <property type="entry name" value="HTH_TETR_2"/>
    <property type="match status" value="1"/>
</dbReference>
<evidence type="ECO:0000256" key="2">
    <source>
        <dbReference type="PROSITE-ProRule" id="PRU00335"/>
    </source>
</evidence>
<dbReference type="SUPFAM" id="SSF46689">
    <property type="entry name" value="Homeodomain-like"/>
    <property type="match status" value="1"/>
</dbReference>
<sequence length="206" mass="23849">MTKKEKILIIAEEEFAKHGYDAVSMNDLVKKLDMNKATIYYHYKDKKSLYQTIVKKAITKSNENIKKIFEQEKENKTLLRDYVNAIILTIKENPNIVPIALRELANFGANIDESFIPFVEEEVSALQKVLDGFDLKEEYKNMNIYAFYSFITGTINSFYGIQMSDLPLGNDEDLKQNSKKTLDFISHFISNIIIDAIVKTRNQNEI</sequence>
<dbReference type="Proteomes" id="UP000186074">
    <property type="component" value="Chromosome"/>
</dbReference>
<protein>
    <recommendedName>
        <fullName evidence="3">HTH tetR-type domain-containing protein</fullName>
    </recommendedName>
</protein>
<evidence type="ECO:0000313" key="5">
    <source>
        <dbReference type="Proteomes" id="UP000186074"/>
    </source>
</evidence>
<dbReference type="InterPro" id="IPR050624">
    <property type="entry name" value="HTH-type_Tx_Regulator"/>
</dbReference>
<feature type="DNA-binding region" description="H-T-H motif" evidence="2">
    <location>
        <begin position="24"/>
        <end position="43"/>
    </location>
</feature>
<keyword evidence="5" id="KW-1185">Reference proteome</keyword>
<dbReference type="KEGG" id="alp:LPB137_00740"/>
<accession>A0A1P8KIT6</accession>
<reference evidence="4 5" key="1">
    <citation type="submission" date="2017-01" db="EMBL/GenBank/DDBJ databases">
        <title>Genome sequencing of Arcobacter sp. LPB0137.</title>
        <authorList>
            <person name="Lee G.-W."/>
            <person name="Yi H."/>
        </authorList>
    </citation>
    <scope>NUCLEOTIDE SEQUENCE [LARGE SCALE GENOMIC DNA]</scope>
    <source>
        <strain evidence="4 5">LPB0137</strain>
    </source>
</reference>
<dbReference type="PRINTS" id="PR00455">
    <property type="entry name" value="HTHTETR"/>
</dbReference>
<dbReference type="InterPro" id="IPR009057">
    <property type="entry name" value="Homeodomain-like_sf"/>
</dbReference>